<accession>A0A6A6II52</accession>
<evidence type="ECO:0000313" key="2">
    <source>
        <dbReference type="EMBL" id="KAF2250295.1"/>
    </source>
</evidence>
<dbReference type="Proteomes" id="UP000800094">
    <property type="component" value="Unassembled WGS sequence"/>
</dbReference>
<evidence type="ECO:0000313" key="3">
    <source>
        <dbReference type="Proteomes" id="UP000800094"/>
    </source>
</evidence>
<dbReference type="GeneID" id="54582210"/>
<protein>
    <submittedName>
        <fullName evidence="2">Uncharacterized protein</fullName>
    </submittedName>
</protein>
<gene>
    <name evidence="2" type="ORF">BU26DRAFT_518706</name>
</gene>
<dbReference type="RefSeq" id="XP_033685299.1">
    <property type="nucleotide sequence ID" value="XM_033828880.1"/>
</dbReference>
<reference evidence="2" key="1">
    <citation type="journal article" date="2020" name="Stud. Mycol.">
        <title>101 Dothideomycetes genomes: a test case for predicting lifestyles and emergence of pathogens.</title>
        <authorList>
            <person name="Haridas S."/>
            <person name="Albert R."/>
            <person name="Binder M."/>
            <person name="Bloem J."/>
            <person name="Labutti K."/>
            <person name="Salamov A."/>
            <person name="Andreopoulos B."/>
            <person name="Baker S."/>
            <person name="Barry K."/>
            <person name="Bills G."/>
            <person name="Bluhm B."/>
            <person name="Cannon C."/>
            <person name="Castanera R."/>
            <person name="Culley D."/>
            <person name="Daum C."/>
            <person name="Ezra D."/>
            <person name="Gonzalez J."/>
            <person name="Henrissat B."/>
            <person name="Kuo A."/>
            <person name="Liang C."/>
            <person name="Lipzen A."/>
            <person name="Lutzoni F."/>
            <person name="Magnuson J."/>
            <person name="Mondo S."/>
            <person name="Nolan M."/>
            <person name="Ohm R."/>
            <person name="Pangilinan J."/>
            <person name="Park H.-J."/>
            <person name="Ramirez L."/>
            <person name="Alfaro M."/>
            <person name="Sun H."/>
            <person name="Tritt A."/>
            <person name="Yoshinaga Y."/>
            <person name="Zwiers L.-H."/>
            <person name="Turgeon B."/>
            <person name="Goodwin S."/>
            <person name="Spatafora J."/>
            <person name="Crous P."/>
            <person name="Grigoriev I."/>
        </authorList>
    </citation>
    <scope>NUCLEOTIDE SEQUENCE</scope>
    <source>
        <strain evidence="2">CBS 122368</strain>
    </source>
</reference>
<dbReference type="EMBL" id="ML987194">
    <property type="protein sequence ID" value="KAF2250295.1"/>
    <property type="molecule type" value="Genomic_DNA"/>
</dbReference>
<keyword evidence="3" id="KW-1185">Reference proteome</keyword>
<sequence length="73" mass="7885">MPPADDAVAPLDSYDRRRSCPLPPPFSSSVSQVRITLPLIDPYPSRISKNRSTVSWIGNPPPAPFPLTPGSPC</sequence>
<organism evidence="2 3">
    <name type="scientific">Trematosphaeria pertusa</name>
    <dbReference type="NCBI Taxonomy" id="390896"/>
    <lineage>
        <taxon>Eukaryota</taxon>
        <taxon>Fungi</taxon>
        <taxon>Dikarya</taxon>
        <taxon>Ascomycota</taxon>
        <taxon>Pezizomycotina</taxon>
        <taxon>Dothideomycetes</taxon>
        <taxon>Pleosporomycetidae</taxon>
        <taxon>Pleosporales</taxon>
        <taxon>Massarineae</taxon>
        <taxon>Trematosphaeriaceae</taxon>
        <taxon>Trematosphaeria</taxon>
    </lineage>
</organism>
<proteinExistence type="predicted"/>
<dbReference type="AlphaFoldDB" id="A0A6A6II52"/>
<evidence type="ECO:0000256" key="1">
    <source>
        <dbReference type="SAM" id="MobiDB-lite"/>
    </source>
</evidence>
<name>A0A6A6II52_9PLEO</name>
<feature type="region of interest" description="Disordered" evidence="1">
    <location>
        <begin position="1"/>
        <end position="25"/>
    </location>
</feature>